<evidence type="ECO:0000259" key="14">
    <source>
        <dbReference type="Pfam" id="PF01292"/>
    </source>
</evidence>
<evidence type="ECO:0000256" key="11">
    <source>
        <dbReference type="ARBA" id="ARBA00023136"/>
    </source>
</evidence>
<keyword evidence="6 13" id="KW-0812">Transmembrane</keyword>
<gene>
    <name evidence="15" type="ORF">GCM10007207_07580</name>
</gene>
<comment type="similarity">
    <text evidence="12">Belongs to the cytochrome b561 family.</text>
</comment>
<dbReference type="PANTHER" id="PTHR30529:SF1">
    <property type="entry name" value="CYTOCHROME B561 HOMOLOG 2"/>
    <property type="match status" value="1"/>
</dbReference>
<evidence type="ECO:0000256" key="13">
    <source>
        <dbReference type="SAM" id="Phobius"/>
    </source>
</evidence>
<evidence type="ECO:0000256" key="10">
    <source>
        <dbReference type="ARBA" id="ARBA00023004"/>
    </source>
</evidence>
<protein>
    <submittedName>
        <fullName evidence="15">Cytochrome b561</fullName>
    </submittedName>
</protein>
<keyword evidence="3" id="KW-0813">Transport</keyword>
<keyword evidence="9 13" id="KW-1133">Transmembrane helix</keyword>
<evidence type="ECO:0000256" key="12">
    <source>
        <dbReference type="ARBA" id="ARBA00037975"/>
    </source>
</evidence>
<keyword evidence="10" id="KW-0408">Iron</keyword>
<evidence type="ECO:0000256" key="8">
    <source>
        <dbReference type="ARBA" id="ARBA00022982"/>
    </source>
</evidence>
<feature type="domain" description="Cytochrome b561 bacterial/Ni-hydrogenase" evidence="14">
    <location>
        <begin position="12"/>
        <end position="186"/>
    </location>
</feature>
<keyword evidence="16" id="KW-1185">Reference proteome</keyword>
<evidence type="ECO:0000256" key="6">
    <source>
        <dbReference type="ARBA" id="ARBA00022692"/>
    </source>
</evidence>
<dbReference type="InterPro" id="IPR052168">
    <property type="entry name" value="Cytochrome_b561_oxidase"/>
</dbReference>
<evidence type="ECO:0000256" key="5">
    <source>
        <dbReference type="ARBA" id="ARBA00022617"/>
    </source>
</evidence>
<evidence type="ECO:0000256" key="1">
    <source>
        <dbReference type="ARBA" id="ARBA00001970"/>
    </source>
</evidence>
<dbReference type="Gene3D" id="1.20.950.20">
    <property type="entry name" value="Transmembrane di-heme cytochromes, Chain C"/>
    <property type="match status" value="1"/>
</dbReference>
<keyword evidence="5" id="KW-0349">Heme</keyword>
<dbReference type="InterPro" id="IPR016174">
    <property type="entry name" value="Di-haem_cyt_TM"/>
</dbReference>
<evidence type="ECO:0000256" key="3">
    <source>
        <dbReference type="ARBA" id="ARBA00022448"/>
    </source>
</evidence>
<evidence type="ECO:0000256" key="9">
    <source>
        <dbReference type="ARBA" id="ARBA00022989"/>
    </source>
</evidence>
<dbReference type="SUPFAM" id="SSF81342">
    <property type="entry name" value="Transmembrane di-heme cytochromes"/>
    <property type="match status" value="1"/>
</dbReference>
<evidence type="ECO:0000256" key="4">
    <source>
        <dbReference type="ARBA" id="ARBA00022475"/>
    </source>
</evidence>
<comment type="caution">
    <text evidence="15">The sequence shown here is derived from an EMBL/GenBank/DDBJ whole genome shotgun (WGS) entry which is preliminary data.</text>
</comment>
<dbReference type="Proteomes" id="UP000637769">
    <property type="component" value="Unassembled WGS sequence"/>
</dbReference>
<sequence length="195" mass="21479">MAGSDTSTGTQRYTRVASLLHWLIAALFLVQIGLGLTMDHVTLDDMVTFSLFQTHRALGMITLVLVVLRVVWRLRHKPPVLPASETVLMRHIASMTHALLYAGQILSPLSGWALASASSLALPLSMFGLFDWPLLPLSADGRFEDPLRLVHHWAGWGFAALIALHIGAALWHGVVMRDGLVWRIIPLSRPASKPQ</sequence>
<evidence type="ECO:0000313" key="16">
    <source>
        <dbReference type="Proteomes" id="UP000637769"/>
    </source>
</evidence>
<dbReference type="InterPro" id="IPR011577">
    <property type="entry name" value="Cyt_b561_bac/Ni-Hgenase"/>
</dbReference>
<feature type="transmembrane region" description="Helical" evidence="13">
    <location>
        <begin position="57"/>
        <end position="75"/>
    </location>
</feature>
<accession>A0ABQ1LKP4</accession>
<keyword evidence="7" id="KW-0479">Metal-binding</keyword>
<keyword evidence="4" id="KW-1003">Cell membrane</keyword>
<proteinExistence type="inferred from homology"/>
<organism evidence="15 16">
    <name type="scientific">Asaia siamensis</name>
    <dbReference type="NCBI Taxonomy" id="110479"/>
    <lineage>
        <taxon>Bacteria</taxon>
        <taxon>Pseudomonadati</taxon>
        <taxon>Pseudomonadota</taxon>
        <taxon>Alphaproteobacteria</taxon>
        <taxon>Acetobacterales</taxon>
        <taxon>Acetobacteraceae</taxon>
        <taxon>Asaia</taxon>
    </lineage>
</organism>
<evidence type="ECO:0000313" key="15">
    <source>
        <dbReference type="EMBL" id="GGC24735.1"/>
    </source>
</evidence>
<name>A0ABQ1LKP4_9PROT</name>
<feature type="transmembrane region" description="Helical" evidence="13">
    <location>
        <begin position="153"/>
        <end position="174"/>
    </location>
</feature>
<keyword evidence="8" id="KW-0249">Electron transport</keyword>
<comment type="subcellular location">
    <subcellularLocation>
        <location evidence="2">Cell membrane</location>
        <topology evidence="2">Multi-pass membrane protein</topology>
    </subcellularLocation>
</comment>
<dbReference type="EMBL" id="BMCH01000002">
    <property type="protein sequence ID" value="GGC24735.1"/>
    <property type="molecule type" value="Genomic_DNA"/>
</dbReference>
<dbReference type="PANTHER" id="PTHR30529">
    <property type="entry name" value="CYTOCHROME B561"/>
    <property type="match status" value="1"/>
</dbReference>
<comment type="cofactor">
    <cofactor evidence="1">
        <name>heme b</name>
        <dbReference type="ChEBI" id="CHEBI:60344"/>
    </cofactor>
</comment>
<dbReference type="RefSeq" id="WP_188425484.1">
    <property type="nucleotide sequence ID" value="NZ_BMCH01000002.1"/>
</dbReference>
<evidence type="ECO:0000256" key="7">
    <source>
        <dbReference type="ARBA" id="ARBA00022723"/>
    </source>
</evidence>
<dbReference type="Pfam" id="PF01292">
    <property type="entry name" value="Ni_hydr_CYTB"/>
    <property type="match status" value="1"/>
</dbReference>
<feature type="transmembrane region" description="Helical" evidence="13">
    <location>
        <begin position="19"/>
        <end position="37"/>
    </location>
</feature>
<evidence type="ECO:0000256" key="2">
    <source>
        <dbReference type="ARBA" id="ARBA00004651"/>
    </source>
</evidence>
<reference evidence="16" key="1">
    <citation type="journal article" date="2019" name="Int. J. Syst. Evol. Microbiol.">
        <title>The Global Catalogue of Microorganisms (GCM) 10K type strain sequencing project: providing services to taxonomists for standard genome sequencing and annotation.</title>
        <authorList>
            <consortium name="The Broad Institute Genomics Platform"/>
            <consortium name="The Broad Institute Genome Sequencing Center for Infectious Disease"/>
            <person name="Wu L."/>
            <person name="Ma J."/>
        </authorList>
    </citation>
    <scope>NUCLEOTIDE SEQUENCE [LARGE SCALE GENOMIC DNA]</scope>
    <source>
        <strain evidence="16">CCM 7132</strain>
    </source>
</reference>
<keyword evidence="11 13" id="KW-0472">Membrane</keyword>